<keyword evidence="2" id="KW-0645">Protease</keyword>
<feature type="region of interest" description="Disordered" evidence="5">
    <location>
        <begin position="361"/>
        <end position="380"/>
    </location>
</feature>
<evidence type="ECO:0000256" key="5">
    <source>
        <dbReference type="SAM" id="MobiDB-lite"/>
    </source>
</evidence>
<name>A0A1G4K2E7_9SACH</name>
<dbReference type="InterPro" id="IPR038765">
    <property type="entry name" value="Papain-like_cys_pep_sf"/>
</dbReference>
<feature type="compositionally biased region" description="Acidic residues" evidence="5">
    <location>
        <begin position="916"/>
        <end position="930"/>
    </location>
</feature>
<dbReference type="AlphaFoldDB" id="A0A1G4K2E7"/>
<evidence type="ECO:0000256" key="3">
    <source>
        <dbReference type="ARBA" id="ARBA00022801"/>
    </source>
</evidence>
<dbReference type="OrthoDB" id="442460at2759"/>
<feature type="region of interest" description="Disordered" evidence="5">
    <location>
        <begin position="910"/>
        <end position="971"/>
    </location>
</feature>
<dbReference type="Pfam" id="PF02902">
    <property type="entry name" value="Peptidase_C48"/>
    <property type="match status" value="1"/>
</dbReference>
<protein>
    <submittedName>
        <fullName evidence="7">LADA_0H08042g1_1</fullName>
    </submittedName>
</protein>
<comment type="similarity">
    <text evidence="1">Belongs to the peptidase C48 family.</text>
</comment>
<gene>
    <name evidence="7" type="ORF">LADA_0H08042G</name>
</gene>
<dbReference type="InterPro" id="IPR003653">
    <property type="entry name" value="Peptidase_C48_C"/>
</dbReference>
<dbReference type="STRING" id="1266660.A0A1G4K2E7"/>
<dbReference type="GO" id="GO:0019783">
    <property type="term" value="F:ubiquitin-like protein peptidase activity"/>
    <property type="evidence" value="ECO:0007669"/>
    <property type="project" value="UniProtKB-ARBA"/>
</dbReference>
<feature type="domain" description="Ubiquitin-like protease family profile" evidence="6">
    <location>
        <begin position="403"/>
        <end position="607"/>
    </location>
</feature>
<keyword evidence="4" id="KW-0788">Thiol protease</keyword>
<feature type="compositionally biased region" description="Polar residues" evidence="5">
    <location>
        <begin position="278"/>
        <end position="287"/>
    </location>
</feature>
<feature type="region of interest" description="Disordered" evidence="5">
    <location>
        <begin position="1"/>
        <end position="35"/>
    </location>
</feature>
<feature type="region of interest" description="Disordered" evidence="5">
    <location>
        <begin position="65"/>
        <end position="97"/>
    </location>
</feature>
<evidence type="ECO:0000313" key="8">
    <source>
        <dbReference type="Proteomes" id="UP000190274"/>
    </source>
</evidence>
<evidence type="ECO:0000256" key="2">
    <source>
        <dbReference type="ARBA" id="ARBA00022670"/>
    </source>
</evidence>
<dbReference type="GO" id="GO:0006508">
    <property type="term" value="P:proteolysis"/>
    <property type="evidence" value="ECO:0007669"/>
    <property type="project" value="UniProtKB-KW"/>
</dbReference>
<evidence type="ECO:0000256" key="1">
    <source>
        <dbReference type="ARBA" id="ARBA00005234"/>
    </source>
</evidence>
<accession>A0A1G4K2E7</accession>
<feature type="region of interest" description="Disordered" evidence="5">
    <location>
        <begin position="272"/>
        <end position="343"/>
    </location>
</feature>
<dbReference type="PANTHER" id="PTHR46915:SF2">
    <property type="entry name" value="UBIQUITIN-LIKE PROTEASE 4"/>
    <property type="match status" value="1"/>
</dbReference>
<evidence type="ECO:0000259" key="6">
    <source>
        <dbReference type="PROSITE" id="PS50600"/>
    </source>
</evidence>
<dbReference type="PANTHER" id="PTHR46915">
    <property type="entry name" value="UBIQUITIN-LIKE PROTEASE 4-RELATED"/>
    <property type="match status" value="1"/>
</dbReference>
<keyword evidence="3" id="KW-0378">Hydrolase</keyword>
<dbReference type="EMBL" id="LT598461">
    <property type="protein sequence ID" value="SCU97749.1"/>
    <property type="molecule type" value="Genomic_DNA"/>
</dbReference>
<keyword evidence="8" id="KW-1185">Reference proteome</keyword>
<dbReference type="SUPFAM" id="SSF54001">
    <property type="entry name" value="Cysteine proteinases"/>
    <property type="match status" value="1"/>
</dbReference>
<evidence type="ECO:0000313" key="7">
    <source>
        <dbReference type="EMBL" id="SCU97749.1"/>
    </source>
</evidence>
<dbReference type="PROSITE" id="PS50600">
    <property type="entry name" value="ULP_PROTEASE"/>
    <property type="match status" value="1"/>
</dbReference>
<dbReference type="GO" id="GO:0016926">
    <property type="term" value="P:protein desumoylation"/>
    <property type="evidence" value="ECO:0007669"/>
    <property type="project" value="UniProtKB-ARBA"/>
</dbReference>
<dbReference type="GO" id="GO:0008234">
    <property type="term" value="F:cysteine-type peptidase activity"/>
    <property type="evidence" value="ECO:0007669"/>
    <property type="project" value="UniProtKB-KW"/>
</dbReference>
<evidence type="ECO:0000256" key="4">
    <source>
        <dbReference type="ARBA" id="ARBA00022807"/>
    </source>
</evidence>
<feature type="compositionally biased region" description="Polar residues" evidence="5">
    <location>
        <begin position="327"/>
        <end position="343"/>
    </location>
</feature>
<dbReference type="Proteomes" id="UP000190274">
    <property type="component" value="Chromosome H"/>
</dbReference>
<sequence length="971" mass="109993">MGRPSARFSGMIPSDNLTGAARSKNTEPTRYTTQRRDDKIRHEINHNLERTFLFSGQLARTASISPLSSNGMRSSGKRSMVLNDGDTSDVDNSRADLPTGIEFKSKRPRFIGSPLEALDESDCDPLQRPYQCSLNGTFQAFHNSGGQSFKNHAVMKFLSDKDQISMHIRWKGQSIEGTEVNFLVDCKKVYFSQQERHLGLVLKHPRILNLGSDDGISVFLWSALRDEIRLSDIRERIRYRLVDHQIVDDHGTGGDALVRLMKSDAKNHRDATYEMTLPDQQNTNIQKSRSRAKSFTDKDLKSLRRHRTKSHSNASGERISKPDESNVRNTHTTPTHQFYGSQNQPFQNSLMKHALSSTKRITRSETINTSPEASPPTELSLDHEIPETFKPSLFYKFDDNTTLSVSNQDFKCLYNHDWINDSILDFFIKYWAEASIKKQIISRNQIHVLSSFFYTKLVSNTDSYYENVRKWVRDTDLFTKDYVVMPINESFHWFGCIITNLPALLSFLVQERTFNSKNPPESQNGESQNSDEISITSPVVSIMVYDSLRQTHSREVEPIKEFLIAYASDKYDLELSKNQIKMKTCMVPQQPNMSDCGVHVILNTRTFFEMPKKTIGLWWESKLRNKASSRVVNEYFNKRDRTNARFELREVLWKLQEKQVELNRTKGIFGDESNSNDDERHSDIEILEDYVEPMANDDNESEKNNISEPAPKALDLLSNVPLASANFPDLAHSACDVASTPDKRERTCNEHTKNLTPKEPILSLTNLKYENPGNKSPHSSPYSNILKSSAKLGREDVSNKSYADTTAPEEQAPFGPSIQTLATGSIRSADANEGIASENLPKSINHSCGYPFVSSEKKIDAHIGDYESDRIVISPSAENDEEVGLVEEKSYRKPRKPQQSENIPVLKAVQPQSDSDGVEFEEVGELDGSSDDGSGIDHGIPVRYLKKGGLQASESLSSGPPIHKFRNKPNY</sequence>
<organism evidence="7 8">
    <name type="scientific">Lachancea dasiensis</name>
    <dbReference type="NCBI Taxonomy" id="1072105"/>
    <lineage>
        <taxon>Eukaryota</taxon>
        <taxon>Fungi</taxon>
        <taxon>Dikarya</taxon>
        <taxon>Ascomycota</taxon>
        <taxon>Saccharomycotina</taxon>
        <taxon>Saccharomycetes</taxon>
        <taxon>Saccharomycetales</taxon>
        <taxon>Saccharomycetaceae</taxon>
        <taxon>Lachancea</taxon>
    </lineage>
</organism>
<dbReference type="Gene3D" id="3.40.395.10">
    <property type="entry name" value="Adenoviral Proteinase, Chain A"/>
    <property type="match status" value="1"/>
</dbReference>
<reference evidence="7 8" key="1">
    <citation type="submission" date="2016-03" db="EMBL/GenBank/DDBJ databases">
        <authorList>
            <person name="Devillers H."/>
        </authorList>
    </citation>
    <scope>NUCLEOTIDE SEQUENCE [LARGE SCALE GENOMIC DNA]</scope>
    <source>
        <strain evidence="7">CBS 10888</strain>
    </source>
</reference>
<feature type="compositionally biased region" description="Polar residues" evidence="5">
    <location>
        <begin position="361"/>
        <end position="372"/>
    </location>
</feature>
<proteinExistence type="inferred from homology"/>
<feature type="region of interest" description="Disordered" evidence="5">
    <location>
        <begin position="796"/>
        <end position="817"/>
    </location>
</feature>